<name>A0AA42DM35_9FIRM</name>
<evidence type="ECO:0000256" key="2">
    <source>
        <dbReference type="ARBA" id="ARBA00022729"/>
    </source>
</evidence>
<evidence type="ECO:0000256" key="1">
    <source>
        <dbReference type="ARBA" id="ARBA00009743"/>
    </source>
</evidence>
<evidence type="ECO:0000256" key="3">
    <source>
        <dbReference type="ARBA" id="ARBA00022801"/>
    </source>
</evidence>
<evidence type="ECO:0000259" key="6">
    <source>
        <dbReference type="Pfam" id="PF17801"/>
    </source>
</evidence>
<sequence length="386" mass="43807">MCDLKKEKKYTKRLTPLMGWSSWNHYHVDICEDLFKRQIDALVETGLADVGYTYFNIDDGFFGGRDEKGMIKPHPVRFPNGMKVIADYAHAKGLKAGIYSDGGDNTCAHVWDNPDGNSDGVGVGLYGYDEQDLRMYLIDWGYDFIKVDWCGGQRMKLDEKTRYTEIGNIIEKIREEEQRNIIYNVCRWEFPGEWVVDVADSWRVSGDIGLDFASVLRQIDDVKPLAKYHGPGHINDLDMLQVGRGLSYEEDKTHFAMWCMMSTTLMLGNDLTTISDETLSIIKNTELIAINQDPACLQARVEGVQGHVEIWVKDLEGEHSNKKAIALLNRGETEAEVTVRWRELGLEGSIKIRDLWEHCDIEAEDTLTISIPAHGTAVYKVTASID</sequence>
<feature type="domain" description="Alpha galactosidase C-terminal" evidence="6">
    <location>
        <begin position="306"/>
        <end position="381"/>
    </location>
</feature>
<dbReference type="SUPFAM" id="SSF51445">
    <property type="entry name" value="(Trans)glycosidases"/>
    <property type="match status" value="1"/>
</dbReference>
<keyword evidence="2" id="KW-0732">Signal</keyword>
<dbReference type="InterPro" id="IPR013780">
    <property type="entry name" value="Glyco_hydro_b"/>
</dbReference>
<keyword evidence="8" id="KW-1185">Reference proteome</keyword>
<dbReference type="PRINTS" id="PR00740">
    <property type="entry name" value="GLHYDRLASE27"/>
</dbReference>
<keyword evidence="4 5" id="KW-0326">Glycosidase</keyword>
<dbReference type="Proteomes" id="UP001169242">
    <property type="component" value="Unassembled WGS sequence"/>
</dbReference>
<dbReference type="PANTHER" id="PTHR11452">
    <property type="entry name" value="ALPHA-GALACTOSIDASE/ALPHA-N-ACETYLGALACTOSAMINIDASE"/>
    <property type="match status" value="1"/>
</dbReference>
<keyword evidence="3 5" id="KW-0378">Hydrolase</keyword>
<dbReference type="GO" id="GO:0004557">
    <property type="term" value="F:alpha-galactosidase activity"/>
    <property type="evidence" value="ECO:0007669"/>
    <property type="project" value="UniProtKB-EC"/>
</dbReference>
<dbReference type="InterPro" id="IPR041233">
    <property type="entry name" value="Melibiase_C"/>
</dbReference>
<dbReference type="Pfam" id="PF17801">
    <property type="entry name" value="Melibiase_C"/>
    <property type="match status" value="1"/>
</dbReference>
<dbReference type="InterPro" id="IPR002241">
    <property type="entry name" value="Glyco_hydro_27"/>
</dbReference>
<evidence type="ECO:0000313" key="8">
    <source>
        <dbReference type="Proteomes" id="UP001169242"/>
    </source>
</evidence>
<dbReference type="InterPro" id="IPR017853">
    <property type="entry name" value="GH"/>
</dbReference>
<dbReference type="RefSeq" id="WP_271011868.1">
    <property type="nucleotide sequence ID" value="NZ_JAQIFT010000036.1"/>
</dbReference>
<protein>
    <recommendedName>
        <fullName evidence="5">Alpha-galactosidase</fullName>
        <ecNumber evidence="5">3.2.1.22</ecNumber>
    </recommendedName>
    <alternativeName>
        <fullName evidence="5">Melibiase</fullName>
    </alternativeName>
</protein>
<evidence type="ECO:0000313" key="7">
    <source>
        <dbReference type="EMBL" id="MDA3731484.1"/>
    </source>
</evidence>
<evidence type="ECO:0000256" key="5">
    <source>
        <dbReference type="RuleBase" id="RU361168"/>
    </source>
</evidence>
<dbReference type="EMBL" id="JAQIFT010000036">
    <property type="protein sequence ID" value="MDA3731484.1"/>
    <property type="molecule type" value="Genomic_DNA"/>
</dbReference>
<comment type="similarity">
    <text evidence="1 5">Belongs to the glycosyl hydrolase 27 family.</text>
</comment>
<dbReference type="Pfam" id="PF16499">
    <property type="entry name" value="Melibiase_2"/>
    <property type="match status" value="1"/>
</dbReference>
<accession>A0AA42DM35</accession>
<dbReference type="PANTHER" id="PTHR11452:SF75">
    <property type="entry name" value="ALPHA-GALACTOSIDASE MEL1"/>
    <property type="match status" value="1"/>
</dbReference>
<keyword evidence="5" id="KW-1015">Disulfide bond</keyword>
<dbReference type="Gene3D" id="3.20.20.70">
    <property type="entry name" value="Aldolase class I"/>
    <property type="match status" value="1"/>
</dbReference>
<dbReference type="Gene3D" id="2.60.40.1180">
    <property type="entry name" value="Golgi alpha-mannosidase II"/>
    <property type="match status" value="1"/>
</dbReference>
<comment type="caution">
    <text evidence="7">The sequence shown here is derived from an EMBL/GenBank/DDBJ whole genome shotgun (WGS) entry which is preliminary data.</text>
</comment>
<dbReference type="GO" id="GO:0005975">
    <property type="term" value="P:carbohydrate metabolic process"/>
    <property type="evidence" value="ECO:0007669"/>
    <property type="project" value="InterPro"/>
</dbReference>
<dbReference type="SUPFAM" id="SSF51011">
    <property type="entry name" value="Glycosyl hydrolase domain"/>
    <property type="match status" value="1"/>
</dbReference>
<evidence type="ECO:0000256" key="4">
    <source>
        <dbReference type="ARBA" id="ARBA00023295"/>
    </source>
</evidence>
<organism evidence="7 8">
    <name type="scientific">Holtiella tumoricola</name>
    <dbReference type="NCBI Taxonomy" id="3018743"/>
    <lineage>
        <taxon>Bacteria</taxon>
        <taxon>Bacillati</taxon>
        <taxon>Bacillota</taxon>
        <taxon>Clostridia</taxon>
        <taxon>Lachnospirales</taxon>
        <taxon>Cellulosilyticaceae</taxon>
        <taxon>Holtiella</taxon>
    </lineage>
</organism>
<dbReference type="CDD" id="cd14792">
    <property type="entry name" value="GH27"/>
    <property type="match status" value="1"/>
</dbReference>
<proteinExistence type="inferred from homology"/>
<dbReference type="InterPro" id="IPR013785">
    <property type="entry name" value="Aldolase_TIM"/>
</dbReference>
<dbReference type="EC" id="3.2.1.22" evidence="5"/>
<gene>
    <name evidence="7" type="ORF">PBV87_08340</name>
</gene>
<reference evidence="7" key="1">
    <citation type="journal article" date="2023" name="Int. J. Syst. Evol. Microbiol.">
        <title>&lt;i&gt;Holtiella tumoricola&lt;/i&gt; gen. nov. sp. nov., isolated from a human clinical sample.</title>
        <authorList>
            <person name="Allen-Vercoe E."/>
            <person name="Daigneault M.C."/>
            <person name="Vancuren S.J."/>
            <person name="Cochrane K."/>
            <person name="O'Neal L.L."/>
            <person name="Sankaranarayanan K."/>
            <person name="Lawson P.A."/>
        </authorList>
    </citation>
    <scope>NUCLEOTIDE SEQUENCE</scope>
    <source>
        <strain evidence="7">CC70A</strain>
    </source>
</reference>
<dbReference type="AlphaFoldDB" id="A0AA42DM35"/>
<comment type="catalytic activity">
    <reaction evidence="5">
        <text>Hydrolysis of terminal, non-reducing alpha-D-galactose residues in alpha-D-galactosides, including galactose oligosaccharides, galactomannans and galactolipids.</text>
        <dbReference type="EC" id="3.2.1.22"/>
    </reaction>
</comment>